<dbReference type="InterPro" id="IPR034474">
    <property type="entry name" value="Methyltransferase_Class_D"/>
</dbReference>
<evidence type="ECO:0000256" key="1">
    <source>
        <dbReference type="ARBA" id="ARBA00001966"/>
    </source>
</evidence>
<evidence type="ECO:0000256" key="4">
    <source>
        <dbReference type="ARBA" id="ARBA00023004"/>
    </source>
</evidence>
<dbReference type="Gene3D" id="3.20.20.70">
    <property type="entry name" value="Aldolase class I"/>
    <property type="match status" value="1"/>
</dbReference>
<dbReference type="Pfam" id="PF04055">
    <property type="entry name" value="Radical_SAM"/>
    <property type="match status" value="1"/>
</dbReference>
<dbReference type="Proteomes" id="UP000267448">
    <property type="component" value="Unassembled WGS sequence"/>
</dbReference>
<keyword evidence="3" id="KW-0479">Metal-binding</keyword>
<dbReference type="SFLD" id="SFLDS00029">
    <property type="entry name" value="Radical_SAM"/>
    <property type="match status" value="1"/>
</dbReference>
<comment type="cofactor">
    <cofactor evidence="1">
        <name>[4Fe-4S] cluster</name>
        <dbReference type="ChEBI" id="CHEBI:49883"/>
    </cofactor>
</comment>
<dbReference type="Pfam" id="PF23545">
    <property type="entry name" value="Zn_ribbon_HMPTM"/>
    <property type="match status" value="1"/>
</dbReference>
<dbReference type="OrthoDB" id="9792276at2"/>
<organism evidence="7 8">
    <name type="scientific">Shewanella canadensis</name>
    <dbReference type="NCBI Taxonomy" id="271096"/>
    <lineage>
        <taxon>Bacteria</taxon>
        <taxon>Pseudomonadati</taxon>
        <taxon>Pseudomonadota</taxon>
        <taxon>Gammaproteobacteria</taxon>
        <taxon>Alteromonadales</taxon>
        <taxon>Shewanellaceae</taxon>
        <taxon>Shewanella</taxon>
    </lineage>
</organism>
<dbReference type="SFLD" id="SFLDG01100">
    <property type="entry name" value="methyltransferase_(Class_D)"/>
    <property type="match status" value="1"/>
</dbReference>
<dbReference type="CDD" id="cd01335">
    <property type="entry name" value="Radical_SAM"/>
    <property type="match status" value="1"/>
</dbReference>
<dbReference type="PANTHER" id="PTHR43306:SF1">
    <property type="entry name" value="7,8-DIHYDRO-6-HYDROXYMETHYLPTERIN DIMETHYLTRANSFERASE"/>
    <property type="match status" value="1"/>
</dbReference>
<keyword evidence="5" id="KW-0411">Iron-sulfur</keyword>
<evidence type="ECO:0000256" key="2">
    <source>
        <dbReference type="ARBA" id="ARBA00022691"/>
    </source>
</evidence>
<dbReference type="InterPro" id="IPR056488">
    <property type="entry name" value="Zn_ribbon_HMPTM"/>
</dbReference>
<dbReference type="GO" id="GO:0046872">
    <property type="term" value="F:metal ion binding"/>
    <property type="evidence" value="ECO:0007669"/>
    <property type="project" value="UniProtKB-KW"/>
</dbReference>
<dbReference type="InterPro" id="IPR058240">
    <property type="entry name" value="rSAM_sf"/>
</dbReference>
<evidence type="ECO:0000313" key="7">
    <source>
        <dbReference type="EMBL" id="RTR37732.1"/>
    </source>
</evidence>
<proteinExistence type="predicted"/>
<evidence type="ECO:0000256" key="5">
    <source>
        <dbReference type="ARBA" id="ARBA00023014"/>
    </source>
</evidence>
<comment type="caution">
    <text evidence="7">The sequence shown here is derived from an EMBL/GenBank/DDBJ whole genome shotgun (WGS) entry which is preliminary data.</text>
</comment>
<dbReference type="AlphaFoldDB" id="A0A431WQ20"/>
<feature type="domain" description="Radical SAM core" evidence="6">
    <location>
        <begin position="95"/>
        <end position="313"/>
    </location>
</feature>
<evidence type="ECO:0000259" key="6">
    <source>
        <dbReference type="PROSITE" id="PS51918"/>
    </source>
</evidence>
<sequence length="486" mass="55549">MKTKERPYLYYDTCISLCSTCLERVDGKIVFADGAVWMLKNCPEHGFEQVMLADDIEYYRRSREIFLKTPEQCRSYNTKTRWGCPYDCGICPDHEQHGCTVLVEVTDHCNLRCPTCYANSSPERQTHRGMEQIKAMLDLAVKNEGEPNIVQISGGEPTLHPNFFAILDEAKKRPIKHLLVNTNGLKLAQSEAFVERLANYAPGIEVYLQFDSLENDALEIMRASPLKRIHQKALEHLNRYHVATTLVVTVRRGVNDHQLGDIIEFAKLQNCVRGITFQPVQVAGRLERYDQGYQAARDRLTLTEVRRNILQQNSTFAPEDIIPVPCHADSIAMAYALKLDGQFTPLTGLIDPKTLIEGGTNTISYERDSLIKNKIFELFSTHHSPESQPRALAGLLTSGSRESDWNTLGYENVFRVVIMEFIDAYSFDLRSIRKSCVHIVHPDAKRVIPFDTFNMLYRDDLEERVLNPIRAKRPKMKGSVSQYFEP</sequence>
<reference evidence="7 8" key="1">
    <citation type="submission" date="2018-12" db="EMBL/GenBank/DDBJ databases">
        <authorList>
            <person name="Yu L."/>
        </authorList>
    </citation>
    <scope>NUCLEOTIDE SEQUENCE [LARGE SCALE GENOMIC DNA]</scope>
    <source>
        <strain evidence="7 8">HAW-EB2</strain>
    </source>
</reference>
<dbReference type="EMBL" id="RXNU01000010">
    <property type="protein sequence ID" value="RTR37732.1"/>
    <property type="molecule type" value="Genomic_DNA"/>
</dbReference>
<name>A0A431WQ20_9GAMM</name>
<evidence type="ECO:0000256" key="3">
    <source>
        <dbReference type="ARBA" id="ARBA00022723"/>
    </source>
</evidence>
<dbReference type="PANTHER" id="PTHR43306">
    <property type="entry name" value="7,8-DIHYDRO-6-HYDROXYMETHYLPTERIN DIMETHYLTRANSFERASE"/>
    <property type="match status" value="1"/>
</dbReference>
<dbReference type="PROSITE" id="PS51918">
    <property type="entry name" value="RADICAL_SAM"/>
    <property type="match status" value="1"/>
</dbReference>
<gene>
    <name evidence="7" type="ORF">EKG38_17080</name>
</gene>
<accession>A0A431WQ20</accession>
<dbReference type="GO" id="GO:0003824">
    <property type="term" value="F:catalytic activity"/>
    <property type="evidence" value="ECO:0007669"/>
    <property type="project" value="InterPro"/>
</dbReference>
<dbReference type="SFLD" id="SFLDG01067">
    <property type="entry name" value="SPASM/twitch_domain_containing"/>
    <property type="match status" value="1"/>
</dbReference>
<dbReference type="InterPro" id="IPR013785">
    <property type="entry name" value="Aldolase_TIM"/>
</dbReference>
<protein>
    <submittedName>
        <fullName evidence="7">Radical SAM protein</fullName>
    </submittedName>
</protein>
<keyword evidence="2" id="KW-0949">S-adenosyl-L-methionine</keyword>
<dbReference type="SUPFAM" id="SSF102114">
    <property type="entry name" value="Radical SAM enzymes"/>
    <property type="match status" value="1"/>
</dbReference>
<keyword evidence="8" id="KW-1185">Reference proteome</keyword>
<dbReference type="RefSeq" id="WP_126521430.1">
    <property type="nucleotide sequence ID" value="NZ_RXNU01000010.1"/>
</dbReference>
<keyword evidence="4" id="KW-0408">Iron</keyword>
<dbReference type="GO" id="GO:0051536">
    <property type="term" value="F:iron-sulfur cluster binding"/>
    <property type="evidence" value="ECO:0007669"/>
    <property type="project" value="UniProtKB-KW"/>
</dbReference>
<dbReference type="InterPro" id="IPR007197">
    <property type="entry name" value="rSAM"/>
</dbReference>
<evidence type="ECO:0000313" key="8">
    <source>
        <dbReference type="Proteomes" id="UP000267448"/>
    </source>
</evidence>